<dbReference type="Proteomes" id="UP001362999">
    <property type="component" value="Unassembled WGS sequence"/>
</dbReference>
<comment type="caution">
    <text evidence="2">The sequence shown here is derived from an EMBL/GenBank/DDBJ whole genome shotgun (WGS) entry which is preliminary data.</text>
</comment>
<reference evidence="2 3" key="1">
    <citation type="journal article" date="2024" name="J Genomics">
        <title>Draft genome sequencing and assembly of Favolaschia claudopus CIRM-BRFM 2984 isolated from oak limbs.</title>
        <authorList>
            <person name="Navarro D."/>
            <person name="Drula E."/>
            <person name="Chaduli D."/>
            <person name="Cazenave R."/>
            <person name="Ahrendt S."/>
            <person name="Wang J."/>
            <person name="Lipzen A."/>
            <person name="Daum C."/>
            <person name="Barry K."/>
            <person name="Grigoriev I.V."/>
            <person name="Favel A."/>
            <person name="Rosso M.N."/>
            <person name="Martin F."/>
        </authorList>
    </citation>
    <scope>NUCLEOTIDE SEQUENCE [LARGE SCALE GENOMIC DNA]</scope>
    <source>
        <strain evidence="2 3">CIRM-BRFM 2984</strain>
    </source>
</reference>
<evidence type="ECO:0000313" key="2">
    <source>
        <dbReference type="EMBL" id="KAK7021013.1"/>
    </source>
</evidence>
<dbReference type="AlphaFoldDB" id="A0AAW0B8K2"/>
<proteinExistence type="predicted"/>
<feature type="compositionally biased region" description="Basic and acidic residues" evidence="1">
    <location>
        <begin position="42"/>
        <end position="61"/>
    </location>
</feature>
<feature type="region of interest" description="Disordered" evidence="1">
    <location>
        <begin position="39"/>
        <end position="61"/>
    </location>
</feature>
<evidence type="ECO:0000256" key="1">
    <source>
        <dbReference type="SAM" id="MobiDB-lite"/>
    </source>
</evidence>
<protein>
    <submittedName>
        <fullName evidence="2">Uncharacterized protein</fullName>
    </submittedName>
</protein>
<gene>
    <name evidence="2" type="ORF">R3P38DRAFT_2781621</name>
</gene>
<name>A0AAW0B8K2_9AGAR</name>
<dbReference type="EMBL" id="JAWWNJ010000040">
    <property type="protein sequence ID" value="KAK7021013.1"/>
    <property type="molecule type" value="Genomic_DNA"/>
</dbReference>
<sequence length="129" mass="15131">MGKNIHTFALNKRSQRAVDTRRHWRVNVESRRRQLAGFEGQTQRREWRRRQADSNEVEEGKRERMTWRKVVPLYIAVVSMYYDALASQLRPRTRATLADSVALAGRYRHESELESVAFGGSPNDLRKDS</sequence>
<evidence type="ECO:0000313" key="3">
    <source>
        <dbReference type="Proteomes" id="UP001362999"/>
    </source>
</evidence>
<accession>A0AAW0B8K2</accession>
<organism evidence="2 3">
    <name type="scientific">Favolaschia claudopus</name>
    <dbReference type="NCBI Taxonomy" id="2862362"/>
    <lineage>
        <taxon>Eukaryota</taxon>
        <taxon>Fungi</taxon>
        <taxon>Dikarya</taxon>
        <taxon>Basidiomycota</taxon>
        <taxon>Agaricomycotina</taxon>
        <taxon>Agaricomycetes</taxon>
        <taxon>Agaricomycetidae</taxon>
        <taxon>Agaricales</taxon>
        <taxon>Marasmiineae</taxon>
        <taxon>Mycenaceae</taxon>
        <taxon>Favolaschia</taxon>
    </lineage>
</organism>
<keyword evidence="3" id="KW-1185">Reference proteome</keyword>